<feature type="domain" description="Transcription initiation factor TFIID subunit 2 Ig-like" evidence="1">
    <location>
        <begin position="149"/>
        <end position="289"/>
    </location>
</feature>
<keyword evidence="4" id="KW-1185">Reference proteome</keyword>
<accession>A0ABQ9J555</accession>
<sequence length="335" mass="38617">MNMREMIQSTLGDVVKYEEEFGGIVLDPSSTPDPLPVGANPPQVNQKTSEEKFYFSIRNLHTMSSMYIEALHKKAHLVMRMLEHRIGQELLLQVFNKQLSLATNAAQQKIGSGLWGHMLISTNVFTKAIFTVTGKDMAVFIDQWVRTGGHAKFHLTSVFNRKRNTIELEIRQDATASLGIRKYVGPLLVTLQELDGTFKHNLQIENTVVKADITCHSKSRRNKKKKIPLCTGEEVDMDLSAMELEIPYYGIKDSVKVDKFITAISDSPVLWIRLDPEMTLLRSVIIEQPDYQWQYQLRHERDVTAQMEAIVALERYPTPLRAWLYRYYRKRTMLL</sequence>
<dbReference type="Pfam" id="PF25577">
    <property type="entry name" value="TPR_TAF2_C"/>
    <property type="match status" value="1"/>
</dbReference>
<organism evidence="3 4">
    <name type="scientific">Molorchus minor</name>
    <dbReference type="NCBI Taxonomy" id="1323400"/>
    <lineage>
        <taxon>Eukaryota</taxon>
        <taxon>Metazoa</taxon>
        <taxon>Ecdysozoa</taxon>
        <taxon>Arthropoda</taxon>
        <taxon>Hexapoda</taxon>
        <taxon>Insecta</taxon>
        <taxon>Pterygota</taxon>
        <taxon>Neoptera</taxon>
        <taxon>Endopterygota</taxon>
        <taxon>Coleoptera</taxon>
        <taxon>Polyphaga</taxon>
        <taxon>Cucujiformia</taxon>
        <taxon>Chrysomeloidea</taxon>
        <taxon>Cerambycidae</taxon>
        <taxon>Lamiinae</taxon>
        <taxon>Monochamini</taxon>
        <taxon>Molorchus</taxon>
    </lineage>
</organism>
<dbReference type="InterPro" id="IPR027268">
    <property type="entry name" value="Peptidase_M4/M1_CTD_sf"/>
</dbReference>
<feature type="domain" description="Transcription initiation factor TFIID subunit 2 TPR repeats" evidence="2">
    <location>
        <begin position="290"/>
        <end position="319"/>
    </location>
</feature>
<evidence type="ECO:0000259" key="2">
    <source>
        <dbReference type="Pfam" id="PF25577"/>
    </source>
</evidence>
<evidence type="ECO:0000313" key="4">
    <source>
        <dbReference type="Proteomes" id="UP001162164"/>
    </source>
</evidence>
<dbReference type="Pfam" id="PF25316">
    <property type="entry name" value="TAF2_3rd"/>
    <property type="match status" value="1"/>
</dbReference>
<proteinExistence type="predicted"/>
<evidence type="ECO:0000259" key="1">
    <source>
        <dbReference type="Pfam" id="PF25316"/>
    </source>
</evidence>
<gene>
    <name evidence="3" type="ORF">NQ317_014989</name>
</gene>
<dbReference type="Proteomes" id="UP001162164">
    <property type="component" value="Unassembled WGS sequence"/>
</dbReference>
<name>A0ABQ9J555_9CUCU</name>
<dbReference type="InterPro" id="IPR057991">
    <property type="entry name" value="TPR_TAF2_C"/>
</dbReference>
<dbReference type="EMBL" id="JAPWTJ010001221">
    <property type="protein sequence ID" value="KAJ8973188.1"/>
    <property type="molecule type" value="Genomic_DNA"/>
</dbReference>
<dbReference type="SUPFAM" id="SSF55486">
    <property type="entry name" value="Metalloproteases ('zincins'), catalytic domain"/>
    <property type="match status" value="1"/>
</dbReference>
<dbReference type="InterPro" id="IPR037813">
    <property type="entry name" value="TAF2"/>
</dbReference>
<dbReference type="InterPro" id="IPR057345">
    <property type="entry name" value="Ig-like_TAF2"/>
</dbReference>
<dbReference type="Gene3D" id="1.10.390.10">
    <property type="entry name" value="Neutral Protease Domain 2"/>
    <property type="match status" value="1"/>
</dbReference>
<protein>
    <submittedName>
        <fullName evidence="3">Uncharacterized protein</fullName>
    </submittedName>
</protein>
<comment type="caution">
    <text evidence="3">The sequence shown here is derived from an EMBL/GenBank/DDBJ whole genome shotgun (WGS) entry which is preliminary data.</text>
</comment>
<dbReference type="PANTHER" id="PTHR15137:SF9">
    <property type="entry name" value="TRANSCRIPTION INITIATION FACTOR TFIID SUBUNIT 2"/>
    <property type="match status" value="1"/>
</dbReference>
<evidence type="ECO:0000313" key="3">
    <source>
        <dbReference type="EMBL" id="KAJ8973188.1"/>
    </source>
</evidence>
<reference evidence="3" key="1">
    <citation type="journal article" date="2023" name="Insect Mol. Biol.">
        <title>Genome sequencing provides insights into the evolution of gene families encoding plant cell wall-degrading enzymes in longhorned beetles.</title>
        <authorList>
            <person name="Shin N.R."/>
            <person name="Okamura Y."/>
            <person name="Kirsch R."/>
            <person name="Pauchet Y."/>
        </authorList>
    </citation>
    <scope>NUCLEOTIDE SEQUENCE</scope>
    <source>
        <strain evidence="3">MMC_N1</strain>
    </source>
</reference>
<dbReference type="PANTHER" id="PTHR15137">
    <property type="entry name" value="TRANSCRIPTION INITIATION FACTOR TFIID"/>
    <property type="match status" value="1"/>
</dbReference>